<dbReference type="InterPro" id="IPR003598">
    <property type="entry name" value="Ig_sub2"/>
</dbReference>
<protein>
    <recommendedName>
        <fullName evidence="4">Ig-like domain-containing protein</fullName>
    </recommendedName>
</protein>
<dbReference type="FunFam" id="2.60.40.10:FF:000032">
    <property type="entry name" value="palladin isoform X1"/>
    <property type="match status" value="1"/>
</dbReference>
<evidence type="ECO:0000313" key="6">
    <source>
        <dbReference type="Proteomes" id="UP000030764"/>
    </source>
</evidence>
<evidence type="ECO:0000259" key="4">
    <source>
        <dbReference type="PROSITE" id="PS50835"/>
    </source>
</evidence>
<accession>A0A085MGW7</accession>
<dbReference type="Pfam" id="PF07679">
    <property type="entry name" value="I-set"/>
    <property type="match status" value="1"/>
</dbReference>
<keyword evidence="2" id="KW-1015">Disulfide bond</keyword>
<dbReference type="SUPFAM" id="SSF48726">
    <property type="entry name" value="Immunoglobulin"/>
    <property type="match status" value="1"/>
</dbReference>
<dbReference type="Proteomes" id="UP000030764">
    <property type="component" value="Unassembled WGS sequence"/>
</dbReference>
<dbReference type="GO" id="GO:0005886">
    <property type="term" value="C:plasma membrane"/>
    <property type="evidence" value="ECO:0007669"/>
    <property type="project" value="TreeGrafter"/>
</dbReference>
<dbReference type="PANTHER" id="PTHR45080">
    <property type="entry name" value="CONTACTIN 5"/>
    <property type="match status" value="1"/>
</dbReference>
<dbReference type="InterPro" id="IPR007110">
    <property type="entry name" value="Ig-like_dom"/>
</dbReference>
<dbReference type="Gene3D" id="2.60.40.10">
    <property type="entry name" value="Immunoglobulins"/>
    <property type="match status" value="1"/>
</dbReference>
<evidence type="ECO:0000256" key="2">
    <source>
        <dbReference type="ARBA" id="ARBA00023157"/>
    </source>
</evidence>
<evidence type="ECO:0000256" key="3">
    <source>
        <dbReference type="ARBA" id="ARBA00023319"/>
    </source>
</evidence>
<feature type="domain" description="Ig-like" evidence="4">
    <location>
        <begin position="3"/>
        <end position="94"/>
    </location>
</feature>
<dbReference type="InterPro" id="IPR013783">
    <property type="entry name" value="Ig-like_fold"/>
</dbReference>
<keyword evidence="1" id="KW-0732">Signal</keyword>
<proteinExistence type="predicted"/>
<dbReference type="PROSITE" id="PS50835">
    <property type="entry name" value="IG_LIKE"/>
    <property type="match status" value="1"/>
</dbReference>
<dbReference type="InterPro" id="IPR036179">
    <property type="entry name" value="Ig-like_dom_sf"/>
</dbReference>
<keyword evidence="6" id="KW-1185">Reference proteome</keyword>
<dbReference type="InterPro" id="IPR050958">
    <property type="entry name" value="Cell_Adh-Cytoskel_Orgn"/>
</dbReference>
<reference evidence="5 6" key="1">
    <citation type="journal article" date="2014" name="Nat. Genet.">
        <title>Genome and transcriptome of the porcine whipworm Trichuris suis.</title>
        <authorList>
            <person name="Jex A.R."/>
            <person name="Nejsum P."/>
            <person name="Schwarz E.M."/>
            <person name="Hu L."/>
            <person name="Young N.D."/>
            <person name="Hall R.S."/>
            <person name="Korhonen P.K."/>
            <person name="Liao S."/>
            <person name="Thamsborg S."/>
            <person name="Xia J."/>
            <person name="Xu P."/>
            <person name="Wang S."/>
            <person name="Scheerlinck J.P."/>
            <person name="Hofmann A."/>
            <person name="Sternberg P.W."/>
            <person name="Wang J."/>
            <person name="Gasser R.B."/>
        </authorList>
    </citation>
    <scope>NUCLEOTIDE SEQUENCE [LARGE SCALE GENOMIC DNA]</scope>
    <source>
        <strain evidence="5">DCEP-RM93M</strain>
    </source>
</reference>
<name>A0A085MGW7_9BILA</name>
<evidence type="ECO:0000313" key="5">
    <source>
        <dbReference type="EMBL" id="KFD56463.1"/>
    </source>
</evidence>
<dbReference type="AlphaFoldDB" id="A0A085MGW7"/>
<evidence type="ECO:0000256" key="1">
    <source>
        <dbReference type="ARBA" id="ARBA00022729"/>
    </source>
</evidence>
<dbReference type="GO" id="GO:0007156">
    <property type="term" value="P:homophilic cell adhesion via plasma membrane adhesion molecules"/>
    <property type="evidence" value="ECO:0007669"/>
    <property type="project" value="TreeGrafter"/>
</dbReference>
<dbReference type="EMBL" id="KL363193">
    <property type="protein sequence ID" value="KFD56463.1"/>
    <property type="molecule type" value="Genomic_DNA"/>
</dbReference>
<keyword evidence="3" id="KW-0393">Immunoglobulin domain</keyword>
<gene>
    <name evidence="5" type="ORF">M513_02567</name>
</gene>
<organism evidence="5 6">
    <name type="scientific">Trichuris suis</name>
    <name type="common">pig whipworm</name>
    <dbReference type="NCBI Taxonomy" id="68888"/>
    <lineage>
        <taxon>Eukaryota</taxon>
        <taxon>Metazoa</taxon>
        <taxon>Ecdysozoa</taxon>
        <taxon>Nematoda</taxon>
        <taxon>Enoplea</taxon>
        <taxon>Dorylaimia</taxon>
        <taxon>Trichinellida</taxon>
        <taxon>Trichuridae</taxon>
        <taxon>Trichuris</taxon>
    </lineage>
</organism>
<dbReference type="PANTHER" id="PTHR45080:SF8">
    <property type="entry name" value="IG-LIKE DOMAIN-CONTAINING PROTEIN"/>
    <property type="match status" value="1"/>
</dbReference>
<dbReference type="SMART" id="SM00408">
    <property type="entry name" value="IGc2"/>
    <property type="match status" value="1"/>
</dbReference>
<dbReference type="InterPro" id="IPR013098">
    <property type="entry name" value="Ig_I-set"/>
</dbReference>
<sequence length="165" mass="19131">MDPFIEQTPSILNKPDGSVLFECMVSANPEPEVKWFFKDQELTNSDRYTIKKRKMVGKYACTLQIKQPQNSDQGIYKVVATNSRGKAEKEQSYVMLCTADSMYKLPYNDEKKKKKKKKKKCSAWCKRAAKPESFQFENFTFTYYANIRIEDQSFLESTVPAVSDV</sequence>